<dbReference type="PANTHER" id="PTHR33214:SF44">
    <property type="entry name" value="NON-SPECIFIC LIPID TRANSFER PROTEIN GPI-ANCHORED 33"/>
    <property type="match status" value="1"/>
</dbReference>
<name>A0A540LTE8_MALBA</name>
<keyword evidence="6" id="KW-1185">Reference proteome</keyword>
<feature type="chain" id="PRO_5022124483" description="Secreted protein" evidence="4">
    <location>
        <begin position="25"/>
        <end position="71"/>
    </location>
</feature>
<evidence type="ECO:0000256" key="3">
    <source>
        <dbReference type="ARBA" id="ARBA00023121"/>
    </source>
</evidence>
<dbReference type="AlphaFoldDB" id="A0A540LTE8"/>
<evidence type="ECO:0008006" key="7">
    <source>
        <dbReference type="Google" id="ProtNLM"/>
    </source>
</evidence>
<protein>
    <recommendedName>
        <fullName evidence="7">Secreted protein</fullName>
    </recommendedName>
</protein>
<keyword evidence="4" id="KW-0732">Signal</keyword>
<evidence type="ECO:0000313" key="6">
    <source>
        <dbReference type="Proteomes" id="UP000315295"/>
    </source>
</evidence>
<accession>A0A540LTE8</accession>
<dbReference type="InterPro" id="IPR033872">
    <property type="entry name" value="nsLTP2"/>
</dbReference>
<dbReference type="EMBL" id="VIEB01000472">
    <property type="protein sequence ID" value="TQD89678.1"/>
    <property type="molecule type" value="Genomic_DNA"/>
</dbReference>
<keyword evidence="3" id="KW-0446">Lipid-binding</keyword>
<evidence type="ECO:0000256" key="1">
    <source>
        <dbReference type="ARBA" id="ARBA00003211"/>
    </source>
</evidence>
<evidence type="ECO:0000256" key="4">
    <source>
        <dbReference type="SAM" id="SignalP"/>
    </source>
</evidence>
<dbReference type="Proteomes" id="UP000315295">
    <property type="component" value="Unassembled WGS sequence"/>
</dbReference>
<comment type="caution">
    <text evidence="5">The sequence shown here is derived from an EMBL/GenBank/DDBJ whole genome shotgun (WGS) entry which is preliminary data.</text>
</comment>
<reference evidence="5 6" key="1">
    <citation type="journal article" date="2019" name="G3 (Bethesda)">
        <title>Sequencing of a Wild Apple (Malus baccata) Genome Unravels the Differences Between Cultivated and Wild Apple Species Regarding Disease Resistance and Cold Tolerance.</title>
        <authorList>
            <person name="Chen X."/>
        </authorList>
    </citation>
    <scope>NUCLEOTIDE SEQUENCE [LARGE SCALE GENOMIC DNA]</scope>
    <source>
        <strain evidence="6">cv. Shandingzi</strain>
        <tissue evidence="5">Leaves</tissue>
    </source>
</reference>
<dbReference type="PANTHER" id="PTHR33214">
    <property type="entry name" value="BIFUNCTIONAL INHIBITOR/LIPID-TRANSFER PROTEIN/SEED STORAGE 2S ALBUMIN SUPERFAMILY PROTEIN"/>
    <property type="match status" value="1"/>
</dbReference>
<evidence type="ECO:0000313" key="5">
    <source>
        <dbReference type="EMBL" id="TQD89678.1"/>
    </source>
</evidence>
<feature type="signal peptide" evidence="4">
    <location>
        <begin position="1"/>
        <end position="24"/>
    </location>
</feature>
<keyword evidence="2" id="KW-0813">Transport</keyword>
<dbReference type="Gene3D" id="1.10.110.10">
    <property type="entry name" value="Plant lipid-transfer and hydrophobic proteins"/>
    <property type="match status" value="1"/>
</dbReference>
<sequence length="71" mass="7723">MVLCLVVAVAVAVVLYQLARTTEAVTCGPVKLNPCLEPIRSEATPSGTSYQKLREQRPSFCGYIKNPVLKT</sequence>
<dbReference type="GO" id="GO:0008289">
    <property type="term" value="F:lipid binding"/>
    <property type="evidence" value="ECO:0007669"/>
    <property type="project" value="UniProtKB-KW"/>
</dbReference>
<comment type="function">
    <text evidence="1">Plant non-specific lipid-transfer proteins transfer phospholipids as well as galactolipids across membranes. May play a role in wax or cutin deposition in the cell walls of expanding epidermal cells and certain secretory tissues.</text>
</comment>
<evidence type="ECO:0000256" key="2">
    <source>
        <dbReference type="ARBA" id="ARBA00022448"/>
    </source>
</evidence>
<proteinExistence type="predicted"/>
<organism evidence="5 6">
    <name type="scientific">Malus baccata</name>
    <name type="common">Siberian crab apple</name>
    <name type="synonym">Pyrus baccata</name>
    <dbReference type="NCBI Taxonomy" id="106549"/>
    <lineage>
        <taxon>Eukaryota</taxon>
        <taxon>Viridiplantae</taxon>
        <taxon>Streptophyta</taxon>
        <taxon>Embryophyta</taxon>
        <taxon>Tracheophyta</taxon>
        <taxon>Spermatophyta</taxon>
        <taxon>Magnoliopsida</taxon>
        <taxon>eudicotyledons</taxon>
        <taxon>Gunneridae</taxon>
        <taxon>Pentapetalae</taxon>
        <taxon>rosids</taxon>
        <taxon>fabids</taxon>
        <taxon>Rosales</taxon>
        <taxon>Rosaceae</taxon>
        <taxon>Amygdaloideae</taxon>
        <taxon>Maleae</taxon>
        <taxon>Malus</taxon>
    </lineage>
</organism>
<dbReference type="GO" id="GO:0006869">
    <property type="term" value="P:lipid transport"/>
    <property type="evidence" value="ECO:0007669"/>
    <property type="project" value="InterPro"/>
</dbReference>
<gene>
    <name evidence="5" type="ORF">C1H46_024813</name>
</gene>
<dbReference type="InterPro" id="IPR036312">
    <property type="entry name" value="Bifun_inhib/LTP/seed_sf"/>
</dbReference>